<dbReference type="Pfam" id="PF00583">
    <property type="entry name" value="Acetyltransf_1"/>
    <property type="match status" value="1"/>
</dbReference>
<comment type="caution">
    <text evidence="2">The sequence shown here is derived from an EMBL/GenBank/DDBJ whole genome shotgun (WGS) entry which is preliminary data.</text>
</comment>
<reference evidence="2 3" key="1">
    <citation type="submission" date="2024-01" db="EMBL/GenBank/DDBJ databases">
        <title>Complete genome of Cladobotryum mycophilum ATHUM6906.</title>
        <authorList>
            <person name="Christinaki A.C."/>
            <person name="Myridakis A.I."/>
            <person name="Kouvelis V.N."/>
        </authorList>
    </citation>
    <scope>NUCLEOTIDE SEQUENCE [LARGE SCALE GENOMIC DNA]</scope>
    <source>
        <strain evidence="2 3">ATHUM6906</strain>
    </source>
</reference>
<evidence type="ECO:0000259" key="1">
    <source>
        <dbReference type="PROSITE" id="PS51186"/>
    </source>
</evidence>
<dbReference type="Proteomes" id="UP001338125">
    <property type="component" value="Unassembled WGS sequence"/>
</dbReference>
<gene>
    <name evidence="2" type="ORF">PT974_01388</name>
</gene>
<name>A0ABR0T4H0_9HYPO</name>
<dbReference type="InterPro" id="IPR000182">
    <property type="entry name" value="GNAT_dom"/>
</dbReference>
<evidence type="ECO:0000313" key="3">
    <source>
        <dbReference type="Proteomes" id="UP001338125"/>
    </source>
</evidence>
<proteinExistence type="predicted"/>
<dbReference type="Gene3D" id="3.40.630.30">
    <property type="match status" value="1"/>
</dbReference>
<sequence length="179" mass="19828">MSSVCVRQATSLTDLAAIVDCFNAYTAWLNEDLTHQDYSAEVNGLPGKYAAPKGALLLAVDAATDTVLGCIALRSLELQPEYLKLRPLHLRYCELKRLFVYPEARGRQVAKVLLIQALECARVEGYDEVLLDTLGRMTPAINLYKSYGFTQVEPYNSSPLEGTLYFAKKIDQCGSEIPS</sequence>
<keyword evidence="3" id="KW-1185">Reference proteome</keyword>
<dbReference type="PANTHER" id="PTHR43305:SF1">
    <property type="entry name" value="FAMILY N-ACETYLTRANSFERASE, PUTATIVE (AFU_ORTHOLOGUE AFUA_2G01380)-RELATED"/>
    <property type="match status" value="1"/>
</dbReference>
<feature type="domain" description="N-acetyltransferase" evidence="1">
    <location>
        <begin position="4"/>
        <end position="171"/>
    </location>
</feature>
<organism evidence="2 3">
    <name type="scientific">Cladobotryum mycophilum</name>
    <dbReference type="NCBI Taxonomy" id="491253"/>
    <lineage>
        <taxon>Eukaryota</taxon>
        <taxon>Fungi</taxon>
        <taxon>Dikarya</taxon>
        <taxon>Ascomycota</taxon>
        <taxon>Pezizomycotina</taxon>
        <taxon>Sordariomycetes</taxon>
        <taxon>Hypocreomycetidae</taxon>
        <taxon>Hypocreales</taxon>
        <taxon>Hypocreaceae</taxon>
        <taxon>Cladobotryum</taxon>
    </lineage>
</organism>
<dbReference type="InterPro" id="IPR052777">
    <property type="entry name" value="Acetyltransferase_Enz"/>
</dbReference>
<protein>
    <submittedName>
        <fullName evidence="2">Acetyltransferase</fullName>
    </submittedName>
</protein>
<dbReference type="SUPFAM" id="SSF55729">
    <property type="entry name" value="Acyl-CoA N-acyltransferases (Nat)"/>
    <property type="match status" value="1"/>
</dbReference>
<dbReference type="EMBL" id="JAVFKD010000001">
    <property type="protein sequence ID" value="KAK5999002.1"/>
    <property type="molecule type" value="Genomic_DNA"/>
</dbReference>
<evidence type="ECO:0000313" key="2">
    <source>
        <dbReference type="EMBL" id="KAK5999002.1"/>
    </source>
</evidence>
<dbReference type="CDD" id="cd04301">
    <property type="entry name" value="NAT_SF"/>
    <property type="match status" value="1"/>
</dbReference>
<dbReference type="PROSITE" id="PS51186">
    <property type="entry name" value="GNAT"/>
    <property type="match status" value="1"/>
</dbReference>
<accession>A0ABR0T4H0</accession>
<dbReference type="InterPro" id="IPR016181">
    <property type="entry name" value="Acyl_CoA_acyltransferase"/>
</dbReference>
<dbReference type="PANTHER" id="PTHR43305">
    <property type="entry name" value="FAMILY N-ACETYLTRANSFERASE, PUTATIVE (AFU_ORTHOLOGUE AFUA_2G01380)-RELATED"/>
    <property type="match status" value="1"/>
</dbReference>